<dbReference type="Proteomes" id="UP001549320">
    <property type="component" value="Unassembled WGS sequence"/>
</dbReference>
<reference evidence="1 2" key="1">
    <citation type="submission" date="2024-06" db="EMBL/GenBank/DDBJ databases">
        <title>Sorghum-associated microbial communities from plants grown in Nebraska, USA.</title>
        <authorList>
            <person name="Schachtman D."/>
        </authorList>
    </citation>
    <scope>NUCLEOTIDE SEQUENCE [LARGE SCALE GENOMIC DNA]</scope>
    <source>
        <strain evidence="1 2">2709</strain>
    </source>
</reference>
<evidence type="ECO:0000313" key="2">
    <source>
        <dbReference type="Proteomes" id="UP001549320"/>
    </source>
</evidence>
<protein>
    <submittedName>
        <fullName evidence="1">Uncharacterized protein</fullName>
    </submittedName>
</protein>
<organism evidence="1 2">
    <name type="scientific">Ottowia thiooxydans</name>
    <dbReference type="NCBI Taxonomy" id="219182"/>
    <lineage>
        <taxon>Bacteria</taxon>
        <taxon>Pseudomonadati</taxon>
        <taxon>Pseudomonadota</taxon>
        <taxon>Betaproteobacteria</taxon>
        <taxon>Burkholderiales</taxon>
        <taxon>Comamonadaceae</taxon>
        <taxon>Ottowia</taxon>
    </lineage>
</organism>
<evidence type="ECO:0000313" key="1">
    <source>
        <dbReference type="EMBL" id="MET4580490.1"/>
    </source>
</evidence>
<proteinExistence type="predicted"/>
<gene>
    <name evidence="1" type="ORF">ABIE13_005631</name>
</gene>
<dbReference type="RefSeq" id="WP_354449467.1">
    <property type="nucleotide sequence ID" value="NZ_JBEPSH010000019.1"/>
</dbReference>
<feature type="non-terminal residue" evidence="1">
    <location>
        <position position="1"/>
    </location>
</feature>
<dbReference type="EMBL" id="JBEPSH010000019">
    <property type="protein sequence ID" value="MET4580490.1"/>
    <property type="molecule type" value="Genomic_DNA"/>
</dbReference>
<accession>A0ABV2QHG5</accession>
<sequence>PGGARLGVASAVYSCTQASHNNAWRPLAWQPFGLARPAASTLSAALTVDHYGLRLPSRIHPQGESARGGLIDDTPYAAERERAREKLLSLRKLESL</sequence>
<keyword evidence="2" id="KW-1185">Reference proteome</keyword>
<comment type="caution">
    <text evidence="1">The sequence shown here is derived from an EMBL/GenBank/DDBJ whole genome shotgun (WGS) entry which is preliminary data.</text>
</comment>
<name>A0ABV2QHG5_9BURK</name>